<dbReference type="Gene3D" id="3.90.70.10">
    <property type="entry name" value="Cysteine proteinases"/>
    <property type="match status" value="1"/>
</dbReference>
<name>L0WHG9_9GAMM</name>
<dbReference type="AlphaFoldDB" id="L0WHG9"/>
<dbReference type="STRING" id="1177179.A11A3_01912"/>
<feature type="repeat" description="TPR" evidence="1">
    <location>
        <begin position="255"/>
        <end position="288"/>
    </location>
</feature>
<feature type="chain" id="PRO_5003948020" description="Peptidase C39-like domain-containing protein" evidence="2">
    <location>
        <begin position="27"/>
        <end position="314"/>
    </location>
</feature>
<dbReference type="Gene3D" id="1.25.40.10">
    <property type="entry name" value="Tetratricopeptide repeat domain"/>
    <property type="match status" value="1"/>
</dbReference>
<evidence type="ECO:0000256" key="2">
    <source>
        <dbReference type="SAM" id="SignalP"/>
    </source>
</evidence>
<dbReference type="SMART" id="SM00028">
    <property type="entry name" value="TPR"/>
    <property type="match status" value="2"/>
</dbReference>
<keyword evidence="5" id="KW-1185">Reference proteome</keyword>
<evidence type="ECO:0000313" key="4">
    <source>
        <dbReference type="EMBL" id="EKF75587.1"/>
    </source>
</evidence>
<dbReference type="Pfam" id="PF13432">
    <property type="entry name" value="TPR_16"/>
    <property type="match status" value="1"/>
</dbReference>
<evidence type="ECO:0000256" key="1">
    <source>
        <dbReference type="PROSITE-ProRule" id="PRU00339"/>
    </source>
</evidence>
<dbReference type="InterPro" id="IPR011990">
    <property type="entry name" value="TPR-like_helical_dom_sf"/>
</dbReference>
<keyword evidence="2" id="KW-0732">Signal</keyword>
<dbReference type="Proteomes" id="UP000010164">
    <property type="component" value="Unassembled WGS sequence"/>
</dbReference>
<organism evidence="4 5">
    <name type="scientific">Alcanivorax hongdengensis A-11-3</name>
    <dbReference type="NCBI Taxonomy" id="1177179"/>
    <lineage>
        <taxon>Bacteria</taxon>
        <taxon>Pseudomonadati</taxon>
        <taxon>Pseudomonadota</taxon>
        <taxon>Gammaproteobacteria</taxon>
        <taxon>Oceanospirillales</taxon>
        <taxon>Alcanivoracaceae</taxon>
        <taxon>Alcanivorax</taxon>
    </lineage>
</organism>
<feature type="signal peptide" evidence="2">
    <location>
        <begin position="1"/>
        <end position="26"/>
    </location>
</feature>
<evidence type="ECO:0000259" key="3">
    <source>
        <dbReference type="Pfam" id="PF13529"/>
    </source>
</evidence>
<dbReference type="PROSITE" id="PS51257">
    <property type="entry name" value="PROKAR_LIPOPROTEIN"/>
    <property type="match status" value="1"/>
</dbReference>
<reference evidence="4 5" key="1">
    <citation type="journal article" date="2012" name="J. Bacteriol.">
        <title>Genome Sequence of the Alkane-Degrading Bacterium Alcanivorax hongdengensis Type Strain A-11-3.</title>
        <authorList>
            <person name="Lai Q."/>
            <person name="Shao Z."/>
        </authorList>
    </citation>
    <scope>NUCLEOTIDE SEQUENCE [LARGE SCALE GENOMIC DNA]</scope>
    <source>
        <strain evidence="4 5">A-11-3</strain>
    </source>
</reference>
<dbReference type="NCBIfam" id="NF033920">
    <property type="entry name" value="C39_PA2778_fam"/>
    <property type="match status" value="1"/>
</dbReference>
<comment type="caution">
    <text evidence="4">The sequence shown here is derived from an EMBL/GenBank/DDBJ whole genome shotgun (WGS) entry which is preliminary data.</text>
</comment>
<sequence>MHGPANRWARLLATLGGILLLSACQSFPPPDRANARPEQQLKVPFVAQEKYQCGPAALAMMLQWADRPVTAEQLVPEVWLPERKGSLGIELEAAARARGLMAYPVDTPDALFRELQQGRPVLILQNLALRSLPQWHFAVVTGYRQGGERVVLHSGTHRNTVSHWNRFIRTWARADLWGFTLVAPGQLPASATADGLFQAITPLPNSADFWPAAVRAFPDSGQLWFGQGNALWAAGHYARATTAFEKATEKAPDLAAAWNNLAYAYNQAGQLQAARDSICQARRLAPDDAAIADSMAEILGQSDPASACASSPAG</sequence>
<dbReference type="SUPFAM" id="SSF48452">
    <property type="entry name" value="TPR-like"/>
    <property type="match status" value="1"/>
</dbReference>
<dbReference type="EMBL" id="AMRJ01000002">
    <property type="protein sequence ID" value="EKF75587.1"/>
    <property type="molecule type" value="Genomic_DNA"/>
</dbReference>
<dbReference type="eggNOG" id="COG0457">
    <property type="taxonomic scope" value="Bacteria"/>
</dbReference>
<dbReference type="PROSITE" id="PS50005">
    <property type="entry name" value="TPR"/>
    <property type="match status" value="2"/>
</dbReference>
<dbReference type="Pfam" id="PF13529">
    <property type="entry name" value="Peptidase_C39_2"/>
    <property type="match status" value="1"/>
</dbReference>
<evidence type="ECO:0000313" key="5">
    <source>
        <dbReference type="Proteomes" id="UP000010164"/>
    </source>
</evidence>
<proteinExistence type="predicted"/>
<keyword evidence="1" id="KW-0802">TPR repeat</keyword>
<dbReference type="PATRIC" id="fig|1177179.3.peg.376"/>
<gene>
    <name evidence="4" type="ORF">A11A3_01912</name>
</gene>
<dbReference type="OrthoDB" id="5611441at2"/>
<dbReference type="eggNOG" id="COG3271">
    <property type="taxonomic scope" value="Bacteria"/>
</dbReference>
<dbReference type="InterPro" id="IPR019734">
    <property type="entry name" value="TPR_rpt"/>
</dbReference>
<dbReference type="CDD" id="cd02549">
    <property type="entry name" value="Peptidase_C39A"/>
    <property type="match status" value="1"/>
</dbReference>
<feature type="domain" description="Peptidase C39-like" evidence="3">
    <location>
        <begin position="41"/>
        <end position="153"/>
    </location>
</feature>
<protein>
    <recommendedName>
        <fullName evidence="3">Peptidase C39-like domain-containing protein</fullName>
    </recommendedName>
</protein>
<dbReference type="InterPro" id="IPR039563">
    <property type="entry name" value="Peptidase_C39_single_dom"/>
</dbReference>
<accession>L0WHG9</accession>
<feature type="repeat" description="TPR" evidence="1">
    <location>
        <begin position="221"/>
        <end position="254"/>
    </location>
</feature>
<dbReference type="InterPro" id="IPR039564">
    <property type="entry name" value="Peptidase_C39-like"/>
</dbReference>